<dbReference type="Proteomes" id="UP000298416">
    <property type="component" value="Unassembled WGS sequence"/>
</dbReference>
<gene>
    <name evidence="2" type="ORF">SASPL_131247</name>
</gene>
<dbReference type="PANTHER" id="PTHR47747">
    <property type="entry name" value="RIBONUCLEASE P PROTEIN SUBUNIT P38-LIKE PROTEIN"/>
    <property type="match status" value="1"/>
</dbReference>
<keyword evidence="3" id="KW-1185">Reference proteome</keyword>
<evidence type="ECO:0000313" key="2">
    <source>
        <dbReference type="EMBL" id="KAG6408243.1"/>
    </source>
</evidence>
<name>A0A8X8X9S7_SALSN</name>
<dbReference type="PANTHER" id="PTHR47747:SF3">
    <property type="entry name" value="OS03G0853600 PROTEIN"/>
    <property type="match status" value="1"/>
</dbReference>
<evidence type="ECO:0000256" key="1">
    <source>
        <dbReference type="SAM" id="Coils"/>
    </source>
</evidence>
<feature type="coiled-coil region" evidence="1">
    <location>
        <begin position="321"/>
        <end position="382"/>
    </location>
</feature>
<sequence>MATQEEEPKIQETQHQESLHLLSTYLGLSFTIFLGFLPKNSIQLLSNYQTQNKVLTFKLKQAEEQLKQLHSRRKEDSKANARVVEIFASHRHAWQQEEKRLLQQIDDCSEEIAFLKSKVEDFEGVEADFKASIEDLKREVSEREEMLSFMSRSNCESGGECYGDLGLGFGGAKAGVSEGVDDDCFNTAFASDFLNPAAASKFWSDKASLWQDMQQYEPVESVYHVKHFVSRRESPWKVDGDSSGVSSKLKLLEQELLNLERVCRSDLSKVPSQMRKQAKRYQALAGKIDDLCRRMQASDPCESTLSSEFRIQRQTEFLLEAFRLQQRASETSQKLTALQAERGKSYREEVDGAANLSTRRSLDSIRNNFKEIQRNLEIWLARIIGDLEGLLSRDGASRAREYYVSRYPFAHQ</sequence>
<feature type="coiled-coil region" evidence="1">
    <location>
        <begin position="45"/>
        <end position="118"/>
    </location>
</feature>
<reference evidence="2" key="1">
    <citation type="submission" date="2018-01" db="EMBL/GenBank/DDBJ databases">
        <authorList>
            <person name="Mao J.F."/>
        </authorList>
    </citation>
    <scope>NUCLEOTIDE SEQUENCE</scope>
    <source>
        <strain evidence="2">Huo1</strain>
        <tissue evidence="2">Leaf</tissue>
    </source>
</reference>
<reference evidence="2" key="2">
    <citation type="submission" date="2020-08" db="EMBL/GenBank/DDBJ databases">
        <title>Plant Genome Project.</title>
        <authorList>
            <person name="Zhang R.-G."/>
        </authorList>
    </citation>
    <scope>NUCLEOTIDE SEQUENCE</scope>
    <source>
        <strain evidence="2">Huo1</strain>
        <tissue evidence="2">Leaf</tissue>
    </source>
</reference>
<comment type="caution">
    <text evidence="2">The sequence shown here is derived from an EMBL/GenBank/DDBJ whole genome shotgun (WGS) entry which is preliminary data.</text>
</comment>
<dbReference type="AlphaFoldDB" id="A0A8X8X9S7"/>
<evidence type="ECO:0000313" key="3">
    <source>
        <dbReference type="Proteomes" id="UP000298416"/>
    </source>
</evidence>
<proteinExistence type="predicted"/>
<dbReference type="OrthoDB" id="751422at2759"/>
<organism evidence="2">
    <name type="scientific">Salvia splendens</name>
    <name type="common">Scarlet sage</name>
    <dbReference type="NCBI Taxonomy" id="180675"/>
    <lineage>
        <taxon>Eukaryota</taxon>
        <taxon>Viridiplantae</taxon>
        <taxon>Streptophyta</taxon>
        <taxon>Embryophyta</taxon>
        <taxon>Tracheophyta</taxon>
        <taxon>Spermatophyta</taxon>
        <taxon>Magnoliopsida</taxon>
        <taxon>eudicotyledons</taxon>
        <taxon>Gunneridae</taxon>
        <taxon>Pentapetalae</taxon>
        <taxon>asterids</taxon>
        <taxon>lamiids</taxon>
        <taxon>Lamiales</taxon>
        <taxon>Lamiaceae</taxon>
        <taxon>Nepetoideae</taxon>
        <taxon>Mentheae</taxon>
        <taxon>Salviinae</taxon>
        <taxon>Salvia</taxon>
        <taxon>Salvia subgen. Calosphace</taxon>
        <taxon>core Calosphace</taxon>
    </lineage>
</organism>
<protein>
    <submittedName>
        <fullName evidence="2">Uncharacterized protein</fullName>
    </submittedName>
</protein>
<dbReference type="EMBL" id="PNBA02000011">
    <property type="protein sequence ID" value="KAG6408243.1"/>
    <property type="molecule type" value="Genomic_DNA"/>
</dbReference>
<keyword evidence="1" id="KW-0175">Coiled coil</keyword>
<accession>A0A8X8X9S7</accession>